<dbReference type="EMBL" id="SMGO01000003">
    <property type="protein sequence ID" value="TCK80590.1"/>
    <property type="molecule type" value="Genomic_DNA"/>
</dbReference>
<gene>
    <name evidence="9" type="ORF">C8N28_2332</name>
</gene>
<evidence type="ECO:0000256" key="4">
    <source>
        <dbReference type="ARBA" id="ARBA00022982"/>
    </source>
</evidence>
<comment type="PTM">
    <text evidence="6">Binds 1 heme c group covalently per subunit.</text>
</comment>
<dbReference type="InterPro" id="IPR055557">
    <property type="entry name" value="DUF7133"/>
</dbReference>
<feature type="domain" description="Cytochrome c" evidence="7">
    <location>
        <begin position="246"/>
        <end position="331"/>
    </location>
</feature>
<accession>A0A4R1LQW0</accession>
<feature type="binding site" description="covalent" evidence="6">
    <location>
        <position position="309"/>
    </location>
    <ligand>
        <name>heme c</name>
        <dbReference type="ChEBI" id="CHEBI:61717"/>
    </ligand>
</feature>
<dbReference type="Gene3D" id="1.10.760.10">
    <property type="entry name" value="Cytochrome c-like domain"/>
    <property type="match status" value="1"/>
</dbReference>
<evidence type="ECO:0000313" key="9">
    <source>
        <dbReference type="EMBL" id="TCK80590.1"/>
    </source>
</evidence>
<dbReference type="SUPFAM" id="SSF56988">
    <property type="entry name" value="Anthrax protective antigen"/>
    <property type="match status" value="1"/>
</dbReference>
<dbReference type="PANTHER" id="PTHR33546:SF1">
    <property type="entry name" value="LARGE, MULTIFUNCTIONAL SECRETED PROTEIN"/>
    <property type="match status" value="1"/>
</dbReference>
<dbReference type="GO" id="GO:0009055">
    <property type="term" value="F:electron transfer activity"/>
    <property type="evidence" value="ECO:0007669"/>
    <property type="project" value="InterPro"/>
</dbReference>
<dbReference type="Gene3D" id="3.90.182.10">
    <property type="entry name" value="Toxin - Anthrax Protective Antigen,domain 1"/>
    <property type="match status" value="1"/>
</dbReference>
<dbReference type="InterPro" id="IPR011658">
    <property type="entry name" value="PA14_dom"/>
</dbReference>
<evidence type="ECO:0000256" key="1">
    <source>
        <dbReference type="ARBA" id="ARBA00022448"/>
    </source>
</evidence>
<dbReference type="SMART" id="SM00758">
    <property type="entry name" value="PA14"/>
    <property type="match status" value="1"/>
</dbReference>
<evidence type="ECO:0000256" key="2">
    <source>
        <dbReference type="ARBA" id="ARBA00022617"/>
    </source>
</evidence>
<keyword evidence="5 6" id="KW-0408">Iron</keyword>
<dbReference type="PANTHER" id="PTHR33546">
    <property type="entry name" value="LARGE, MULTIFUNCTIONAL SECRETED PROTEIN-RELATED"/>
    <property type="match status" value="1"/>
</dbReference>
<dbReference type="InterPro" id="IPR011042">
    <property type="entry name" value="6-blade_b-propeller_TolB-like"/>
</dbReference>
<dbReference type="PRINTS" id="PR00606">
    <property type="entry name" value="CYTCHROMECID"/>
</dbReference>
<keyword evidence="3 6" id="KW-0479">Metal-binding</keyword>
<dbReference type="OrthoDB" id="9814063at2"/>
<dbReference type="GO" id="GO:0020037">
    <property type="term" value="F:heme binding"/>
    <property type="evidence" value="ECO:0007669"/>
    <property type="project" value="InterPro"/>
</dbReference>
<evidence type="ECO:0000256" key="3">
    <source>
        <dbReference type="ARBA" id="ARBA00022723"/>
    </source>
</evidence>
<evidence type="ECO:0000259" key="7">
    <source>
        <dbReference type="PROSITE" id="PS51007"/>
    </source>
</evidence>
<reference evidence="9 10" key="1">
    <citation type="submission" date="2019-03" db="EMBL/GenBank/DDBJ databases">
        <title>Genomic Encyclopedia of Archaeal and Bacterial Type Strains, Phase II (KMG-II): from individual species to whole genera.</title>
        <authorList>
            <person name="Goeker M."/>
        </authorList>
    </citation>
    <scope>NUCLEOTIDE SEQUENCE [LARGE SCALE GENOMIC DNA]</scope>
    <source>
        <strain evidence="9 10">DSM 22554</strain>
    </source>
</reference>
<dbReference type="PROSITE" id="PS51820">
    <property type="entry name" value="PA14"/>
    <property type="match status" value="1"/>
</dbReference>
<dbReference type="SUPFAM" id="SSF46626">
    <property type="entry name" value="Cytochrome c"/>
    <property type="match status" value="1"/>
</dbReference>
<feature type="binding site" description="covalent" evidence="6">
    <location>
        <position position="260"/>
    </location>
    <ligand>
        <name>heme c</name>
        <dbReference type="ChEBI" id="CHEBI:61717"/>
    </ligand>
</feature>
<evidence type="ECO:0000313" key="10">
    <source>
        <dbReference type="Proteomes" id="UP000294616"/>
    </source>
</evidence>
<dbReference type="InterPro" id="IPR002324">
    <property type="entry name" value="Cyt_c_ID"/>
</dbReference>
<protein>
    <submittedName>
        <fullName evidence="9">Cytochrome c</fullName>
    </submittedName>
</protein>
<evidence type="ECO:0000259" key="8">
    <source>
        <dbReference type="PROSITE" id="PS51820"/>
    </source>
</evidence>
<sequence>MKYIKFIAIILVSCFATILYSFNYKGNNVDRPKDWIVRSNLDSRMRMISIGLNDKLWVAYSTETGSLYKVWVGGVHLGGAVYGKSGLPISNGNTYMEEPEGNPWIIIANGSEITPEIHYKGHTVLNDQITLKYELHYNNGIIKVDEQPEFYPKSDNKVGFTRVFKTSEIPEGISVGLKMNVSSIESKEQVNTNGKFVLHKEEVENISGKKYLLMNGTLFLKNNEETSISINITPKPIAPLIVETVEKEDVIGALFASQSCLTCHDVDNKIIGPSFRSIASRYRNTKANHDLLIEHVIKGTVGNWGEVPMIPHSELSIVDANAMISYILNIDSASENRLRSIMPDTNQDFVFQQPTAINSVSIEKPGVALNLYKLDYELYGFPQITGNNIPELTGYANILHAYNDDFEKNFKGFERNFAIQASGYLNIKEDIKVEFRLASNDGTRLFIDDKMIIETEGNMAAVKEGVIDLKAGKHPFVYEYYKRGGEKRMSLQWRPYGTDTYTVIPAEVFTFKDTQIKATNNRPEVLAKKVINFPGDGASLKDLHPSFTLFQARPDSFEPKVAGMDFMSDGKLVVSTWDSVGAVYVLDGVKGNNPDQIKVTRVAYGLQEPLGLKVVNDEIYVLQKQELTKLIDLNGDGIIDEYRTINNSWKGTNNNHEFAFGLEYKDGYFYGTLSLALNGPGPSAPVQAADRGKVFKISKDTGAIEFIATGLRTPNGIGFGIDGEMFIADNQGDWLPANKIVHVTEGAWYGSRAGHMEETANMKETLPVVYLEHDKIGNSPSQPAKFNVGPYKNQMIHGDVTIGGIKRVFAEKINGEYQGVVFRFTQGLEAGVNRIIWGPDSALYIGGIGNGGNWGQNGKLRYGLQKIVFNHKSTFEMLSIKAKSNGVEIEFTEPLKPGVGTKATDYNIQQWRYEPTGNYGGPNLDEETLEIKNIIVSPDRKKVTLELPTMKEKYVLYFRLNRETMVNESDTTLWSTEAWYTMNNIPNE</sequence>
<dbReference type="Proteomes" id="UP000294616">
    <property type="component" value="Unassembled WGS sequence"/>
</dbReference>
<evidence type="ECO:0000256" key="6">
    <source>
        <dbReference type="PIRSR" id="PIRSR602324-1"/>
    </source>
</evidence>
<dbReference type="Gene3D" id="2.120.10.30">
    <property type="entry name" value="TolB, C-terminal domain"/>
    <property type="match status" value="1"/>
</dbReference>
<dbReference type="Pfam" id="PF07691">
    <property type="entry name" value="PA14"/>
    <property type="match status" value="1"/>
</dbReference>
<dbReference type="PROSITE" id="PS51007">
    <property type="entry name" value="CYTC"/>
    <property type="match status" value="1"/>
</dbReference>
<dbReference type="RefSeq" id="WP_132225076.1">
    <property type="nucleotide sequence ID" value="NZ_SMGO01000003.1"/>
</dbReference>
<comment type="caution">
    <text evidence="9">The sequence shown here is derived from an EMBL/GenBank/DDBJ whole genome shotgun (WGS) entry which is preliminary data.</text>
</comment>
<dbReference type="SUPFAM" id="SSF63829">
    <property type="entry name" value="Calcium-dependent phosphotriesterase"/>
    <property type="match status" value="1"/>
</dbReference>
<organism evidence="9 10">
    <name type="scientific">Albibacterium bauzanense</name>
    <dbReference type="NCBI Taxonomy" id="653929"/>
    <lineage>
        <taxon>Bacteria</taxon>
        <taxon>Pseudomonadati</taxon>
        <taxon>Bacteroidota</taxon>
        <taxon>Sphingobacteriia</taxon>
        <taxon>Sphingobacteriales</taxon>
        <taxon>Sphingobacteriaceae</taxon>
        <taxon>Albibacterium</taxon>
    </lineage>
</organism>
<keyword evidence="4" id="KW-0249">Electron transport</keyword>
<proteinExistence type="predicted"/>
<dbReference type="InterPro" id="IPR036909">
    <property type="entry name" value="Cyt_c-like_dom_sf"/>
</dbReference>
<dbReference type="InterPro" id="IPR037524">
    <property type="entry name" value="PA14/GLEYA"/>
</dbReference>
<dbReference type="InterPro" id="IPR009056">
    <property type="entry name" value="Cyt_c-like_dom"/>
</dbReference>
<feature type="domain" description="PA14" evidence="8">
    <location>
        <begin position="362"/>
        <end position="508"/>
    </location>
</feature>
<dbReference type="Pfam" id="PF00034">
    <property type="entry name" value="Cytochrom_C"/>
    <property type="match status" value="1"/>
</dbReference>
<name>A0A4R1LQW0_9SPHI</name>
<dbReference type="AlphaFoldDB" id="A0A4R1LQW0"/>
<keyword evidence="1" id="KW-0813">Transport</keyword>
<dbReference type="GO" id="GO:0005506">
    <property type="term" value="F:iron ion binding"/>
    <property type="evidence" value="ECO:0007669"/>
    <property type="project" value="InterPro"/>
</dbReference>
<keyword evidence="10" id="KW-1185">Reference proteome</keyword>
<evidence type="ECO:0000256" key="5">
    <source>
        <dbReference type="ARBA" id="ARBA00023004"/>
    </source>
</evidence>
<dbReference type="Pfam" id="PF23500">
    <property type="entry name" value="DUF7133"/>
    <property type="match status" value="1"/>
</dbReference>
<keyword evidence="2 6" id="KW-0349">Heme</keyword>
<feature type="binding site" description="covalent" evidence="6">
    <location>
        <position position="264"/>
    </location>
    <ligand>
        <name>heme c</name>
        <dbReference type="ChEBI" id="CHEBI:61717"/>
    </ligand>
</feature>